<dbReference type="GO" id="GO:0016491">
    <property type="term" value="F:oxidoreductase activity"/>
    <property type="evidence" value="ECO:0007669"/>
    <property type="project" value="InterPro"/>
</dbReference>
<keyword evidence="6" id="KW-1185">Reference proteome</keyword>
<accession>A0A4Q7JAA7</accession>
<dbReference type="InterPro" id="IPR002937">
    <property type="entry name" value="Amino_oxidase"/>
</dbReference>
<comment type="function">
    <text evidence="1">Probable oxidoreductase that may play a role as regulator of mitochondrial function.</text>
</comment>
<dbReference type="PANTHER" id="PTHR10668:SF105">
    <property type="entry name" value="DEHYDROGENASE-RELATED"/>
    <property type="match status" value="1"/>
</dbReference>
<dbReference type="InterPro" id="IPR036188">
    <property type="entry name" value="FAD/NAD-bd_sf"/>
</dbReference>
<dbReference type="SUPFAM" id="SSF51905">
    <property type="entry name" value="FAD/NAD(P)-binding domain"/>
    <property type="match status" value="1"/>
</dbReference>
<evidence type="ECO:0000256" key="3">
    <source>
        <dbReference type="ARBA" id="ARBA00040298"/>
    </source>
</evidence>
<evidence type="ECO:0000259" key="4">
    <source>
        <dbReference type="Pfam" id="PF01593"/>
    </source>
</evidence>
<gene>
    <name evidence="5" type="ORF">EWH70_12165</name>
</gene>
<evidence type="ECO:0000313" key="5">
    <source>
        <dbReference type="EMBL" id="RZQ63896.1"/>
    </source>
</evidence>
<reference evidence="5 6" key="1">
    <citation type="submission" date="2019-02" db="EMBL/GenBank/DDBJ databases">
        <title>Draft genome sequence of Amycolatopsis sp. 8-3EHSu isolated from roots of Suaeda maritima.</title>
        <authorList>
            <person name="Duangmal K."/>
            <person name="Chantavorakit T."/>
        </authorList>
    </citation>
    <scope>NUCLEOTIDE SEQUENCE [LARGE SCALE GENOMIC DNA]</scope>
    <source>
        <strain evidence="5 6">8-3EHSu</strain>
    </source>
</reference>
<feature type="domain" description="Amine oxidase" evidence="4">
    <location>
        <begin position="19"/>
        <end position="317"/>
    </location>
</feature>
<dbReference type="PANTHER" id="PTHR10668">
    <property type="entry name" value="PHYTOENE DEHYDROGENASE"/>
    <property type="match status" value="1"/>
</dbReference>
<organism evidence="5 6">
    <name type="scientific">Amycolatopsis suaedae</name>
    <dbReference type="NCBI Taxonomy" id="2510978"/>
    <lineage>
        <taxon>Bacteria</taxon>
        <taxon>Bacillati</taxon>
        <taxon>Actinomycetota</taxon>
        <taxon>Actinomycetes</taxon>
        <taxon>Pseudonocardiales</taxon>
        <taxon>Pseudonocardiaceae</taxon>
        <taxon>Amycolatopsis</taxon>
    </lineage>
</organism>
<evidence type="ECO:0000313" key="6">
    <source>
        <dbReference type="Proteomes" id="UP000292003"/>
    </source>
</evidence>
<protein>
    <recommendedName>
        <fullName evidence="3">Pyridine nucleotide-disulfide oxidoreductase domain-containing protein 2</fullName>
    </recommendedName>
</protein>
<dbReference type="OrthoDB" id="833207at2"/>
<comment type="caution">
    <text evidence="5">The sequence shown here is derived from an EMBL/GenBank/DDBJ whole genome shotgun (WGS) entry which is preliminary data.</text>
</comment>
<dbReference type="EMBL" id="SFCC01000005">
    <property type="protein sequence ID" value="RZQ63896.1"/>
    <property type="molecule type" value="Genomic_DNA"/>
</dbReference>
<proteinExistence type="predicted"/>
<evidence type="ECO:0000256" key="2">
    <source>
        <dbReference type="ARBA" id="ARBA00038825"/>
    </source>
</evidence>
<comment type="subunit">
    <text evidence="2">Interacts with COX5B; this interaction may contribute to localize PYROXD2 to the inner face of the inner mitochondrial membrane.</text>
</comment>
<sequence>MSDAAESVDAVIVGAGPNGLVAANLLADAGWQVLVLEAQDEIGGAVKTAELIEPGFRNDRFSAFYPLGAASPVLRALDLEQHGLRWKRAPAPLAHVLPDDDCVLLAADPGETMASLASFAESDADAWATEFAEWCRIRDDLITALLSPFPPVRGAARLLRRMGAADLLRFGRMTTMPVRAFAEERFAGEGARVLLAGNALHTDLGPGHAGSAVFGWILCMLAQDVGFPVPEGGAGRLTAAMAARLTAKGGRIQCGRAVTRILTARGRAVGVADAEGGLVRARKAVLATVPAPTLYLELLDAADLPQRLLRDLRGFHWDDGTVKVDWALSGPIPWANPRARRAGTVHLDGDTARLARFSADLAAGRTPAQPFLILGQMTTADPSRSPEGTESAWAYTHVPRGQRWTVARLRRFADKMEKIVEQHAPGFTGLIRGRFLQGPVELEDADANLVEGAVNGGSAAVHQQLFFRPVPGLARADTPVDRLFLAGASAHPGGSVHGAPGANAARAALARHGVAGGLYRWTVDTLHRSFYG</sequence>
<dbReference type="Pfam" id="PF01593">
    <property type="entry name" value="Amino_oxidase"/>
    <property type="match status" value="1"/>
</dbReference>
<evidence type="ECO:0000256" key="1">
    <source>
        <dbReference type="ARBA" id="ARBA00037217"/>
    </source>
</evidence>
<dbReference type="RefSeq" id="WP_130475421.1">
    <property type="nucleotide sequence ID" value="NZ_SFCC01000005.1"/>
</dbReference>
<dbReference type="AlphaFoldDB" id="A0A4Q7JAA7"/>
<dbReference type="Gene3D" id="3.50.50.60">
    <property type="entry name" value="FAD/NAD(P)-binding domain"/>
    <property type="match status" value="2"/>
</dbReference>
<dbReference type="Proteomes" id="UP000292003">
    <property type="component" value="Unassembled WGS sequence"/>
</dbReference>
<name>A0A4Q7JAA7_9PSEU</name>